<dbReference type="Gene3D" id="3.40.50.2000">
    <property type="entry name" value="Glycogen Phosphorylase B"/>
    <property type="match status" value="1"/>
</dbReference>
<keyword evidence="3" id="KW-1185">Reference proteome</keyword>
<gene>
    <name evidence="2" type="ORF">L5014_36320</name>
</gene>
<dbReference type="Pfam" id="PF00515">
    <property type="entry name" value="TPR_1"/>
    <property type="match status" value="1"/>
</dbReference>
<dbReference type="Pfam" id="PF13424">
    <property type="entry name" value="TPR_12"/>
    <property type="match status" value="1"/>
</dbReference>
<dbReference type="PROSITE" id="PS50293">
    <property type="entry name" value="TPR_REGION"/>
    <property type="match status" value="1"/>
</dbReference>
<dbReference type="Gene3D" id="1.25.40.10">
    <property type="entry name" value="Tetratricopeptide repeat domain"/>
    <property type="match status" value="1"/>
</dbReference>
<evidence type="ECO:0000256" key="1">
    <source>
        <dbReference type="PROSITE-ProRule" id="PRU00339"/>
    </source>
</evidence>
<evidence type="ECO:0000313" key="3">
    <source>
        <dbReference type="Proteomes" id="UP001139308"/>
    </source>
</evidence>
<dbReference type="InterPro" id="IPR052943">
    <property type="entry name" value="TMTC_O-mannosyl-trnsfr"/>
</dbReference>
<dbReference type="PANTHER" id="PTHR44809">
    <property type="match status" value="1"/>
</dbReference>
<dbReference type="SUPFAM" id="SSF53756">
    <property type="entry name" value="UDP-Glycosyltransferase/glycogen phosphorylase"/>
    <property type="match status" value="1"/>
</dbReference>
<dbReference type="InterPro" id="IPR011990">
    <property type="entry name" value="TPR-like_helical_dom_sf"/>
</dbReference>
<dbReference type="Pfam" id="PF13432">
    <property type="entry name" value="TPR_16"/>
    <property type="match status" value="2"/>
</dbReference>
<dbReference type="RefSeq" id="WP_238468712.1">
    <property type="nucleotide sequence ID" value="NZ_JAKLJA010000070.1"/>
</dbReference>
<dbReference type="SMART" id="SM00028">
    <property type="entry name" value="TPR"/>
    <property type="match status" value="5"/>
</dbReference>
<proteinExistence type="predicted"/>
<feature type="repeat" description="TPR" evidence="1">
    <location>
        <begin position="110"/>
        <end position="143"/>
    </location>
</feature>
<dbReference type="SUPFAM" id="SSF48452">
    <property type="entry name" value="TPR-like"/>
    <property type="match status" value="1"/>
</dbReference>
<feature type="repeat" description="TPR" evidence="1">
    <location>
        <begin position="212"/>
        <end position="245"/>
    </location>
</feature>
<reference evidence="2" key="1">
    <citation type="submission" date="2022-01" db="EMBL/GenBank/DDBJ databases">
        <title>Genome sequence and assembly of Parabukholderia sp. RG36.</title>
        <authorList>
            <person name="Chhetri G."/>
        </authorList>
    </citation>
    <scope>NUCLEOTIDE SEQUENCE</scope>
    <source>
        <strain evidence="2">RG36</strain>
    </source>
</reference>
<dbReference type="GO" id="GO:0016757">
    <property type="term" value="F:glycosyltransferase activity"/>
    <property type="evidence" value="ECO:0007669"/>
    <property type="project" value="InterPro"/>
</dbReference>
<dbReference type="InterPro" id="IPR019734">
    <property type="entry name" value="TPR_rpt"/>
</dbReference>
<accession>A0A9X1UNK0</accession>
<dbReference type="PROSITE" id="PS50005">
    <property type="entry name" value="TPR"/>
    <property type="match status" value="2"/>
</dbReference>
<dbReference type="Pfam" id="PF01075">
    <property type="entry name" value="Glyco_transf_9"/>
    <property type="match status" value="1"/>
</dbReference>
<name>A0A9X1UNK0_9BURK</name>
<sequence>MWTAESWLTSQSLYSSGHYDEALARLDQLLQSAPSHRQAIELAALCLHEIHHAPPNPPDHKSDAQAVAPHRPVDRPEALNRLGCWFYGRRQMPQAEHTFEVALSFEPDWPPALSNLGLVLREQQREPEAEAALRRALAIAPDYVPARNNLAVLLWQMKRLDEAEAEYRQILAVQPDYALAHNNLGLVLLDLGRPQDAEVAFRHALAIDATAPEMHNNLGNALNRQGRSNEAIAAYRQALTLRPDYTTAQGNLAMLLLKLGAFEEGWRLYEARNDETANAADRPWPPVPYPKWRGEPLEGKSLLVWPEQGYGDLLQFCRYLPLLKARGVTRLSFACPPALKRLFESLEGVDAIYPLDGKTSIAGHDYWCLMLSLPMHLGTTLDTIPAHTPYLRVPADLTRAWRARLPADGFKIGLVWAGDPRAYDRGLNAIDRRRSLPARTFLPLLRLAQTTAVKFVSLQKGAASQPQIEDLPPNLRPFDLMADVRDFADTAAIIECLDLVISVDTSVAHLAGALNKPVWILSRHDGCWRWLRERNDSPWYPGARLFRQTTPGNWSGVIDRVAQALVNLRQP</sequence>
<evidence type="ECO:0000313" key="2">
    <source>
        <dbReference type="EMBL" id="MCG5078734.1"/>
    </source>
</evidence>
<organism evidence="2 3">
    <name type="scientific">Paraburkholderia tagetis</name>
    <dbReference type="NCBI Taxonomy" id="2913261"/>
    <lineage>
        <taxon>Bacteria</taxon>
        <taxon>Pseudomonadati</taxon>
        <taxon>Pseudomonadota</taxon>
        <taxon>Betaproteobacteria</taxon>
        <taxon>Burkholderiales</taxon>
        <taxon>Burkholderiaceae</taxon>
        <taxon>Paraburkholderia</taxon>
    </lineage>
</organism>
<comment type="caution">
    <text evidence="2">The sequence shown here is derived from an EMBL/GenBank/DDBJ whole genome shotgun (WGS) entry which is preliminary data.</text>
</comment>
<keyword evidence="1" id="KW-0802">TPR repeat</keyword>
<dbReference type="Proteomes" id="UP001139308">
    <property type="component" value="Unassembled WGS sequence"/>
</dbReference>
<protein>
    <submittedName>
        <fullName evidence="2">Tetratricopeptide repeat protein</fullName>
    </submittedName>
</protein>
<dbReference type="PANTHER" id="PTHR44809:SF1">
    <property type="entry name" value="PROTEIN O-MANNOSYL-TRANSFERASE TMTC1"/>
    <property type="match status" value="1"/>
</dbReference>
<dbReference type="AlphaFoldDB" id="A0A9X1UNK0"/>
<dbReference type="InterPro" id="IPR002201">
    <property type="entry name" value="Glyco_trans_9"/>
</dbReference>
<dbReference type="EMBL" id="JAKLJA010000070">
    <property type="protein sequence ID" value="MCG5078734.1"/>
    <property type="molecule type" value="Genomic_DNA"/>
</dbReference>